<evidence type="ECO:0000259" key="4">
    <source>
        <dbReference type="Pfam" id="PF13976"/>
    </source>
</evidence>
<dbReference type="CDD" id="cd09272">
    <property type="entry name" value="RNase_HI_RT_Ty1"/>
    <property type="match status" value="1"/>
</dbReference>
<dbReference type="Pfam" id="PF07727">
    <property type="entry name" value="RVT_2"/>
    <property type="match status" value="1"/>
</dbReference>
<protein>
    <recommendedName>
        <fullName evidence="8">CCHC-type domain-containing protein</fullName>
    </recommendedName>
</protein>
<dbReference type="OrthoDB" id="3344688at2759"/>
<keyword evidence="7" id="KW-1185">Reference proteome</keyword>
<proteinExistence type="predicted"/>
<dbReference type="PANTHER" id="PTHR11439:SF483">
    <property type="entry name" value="PEPTIDE SYNTHASE GLIP-LIKE, PUTATIVE (AFU_ORTHOLOGUE AFUA_3G12920)-RELATED"/>
    <property type="match status" value="1"/>
</dbReference>
<feature type="compositionally biased region" description="Basic residues" evidence="2">
    <location>
        <begin position="324"/>
        <end position="333"/>
    </location>
</feature>
<evidence type="ECO:0000256" key="2">
    <source>
        <dbReference type="SAM" id="MobiDB-lite"/>
    </source>
</evidence>
<dbReference type="InterPro" id="IPR043502">
    <property type="entry name" value="DNA/RNA_pol_sf"/>
</dbReference>
<keyword evidence="1" id="KW-0645">Protease</keyword>
<dbReference type="AlphaFoldDB" id="A0A409WC63"/>
<dbReference type="GO" id="GO:0004190">
    <property type="term" value="F:aspartic-type endopeptidase activity"/>
    <property type="evidence" value="ECO:0007669"/>
    <property type="project" value="UniProtKB-KW"/>
</dbReference>
<dbReference type="Pfam" id="PF22936">
    <property type="entry name" value="Pol_BBD"/>
    <property type="match status" value="1"/>
</dbReference>
<feature type="region of interest" description="Disordered" evidence="2">
    <location>
        <begin position="303"/>
        <end position="369"/>
    </location>
</feature>
<feature type="compositionally biased region" description="Basic and acidic residues" evidence="2">
    <location>
        <begin position="657"/>
        <end position="684"/>
    </location>
</feature>
<dbReference type="PANTHER" id="PTHR11439">
    <property type="entry name" value="GAG-POL-RELATED RETROTRANSPOSON"/>
    <property type="match status" value="1"/>
</dbReference>
<dbReference type="InParanoid" id="A0A409WC63"/>
<sequence length="1273" mass="143291">MGLSVDDSLYSESYSKTEAPTRLPMLDEDGTNWITWRDIVYGELLARGLFDNVEGLAIEALRPVVKDGKTYSATDTEFKNPLDENVAGKLVRDWKNWVRNEWSAKTLIFRSIPRTIMIEIRDKPSVAEIWKALCKTYESRTASGRQYLLATLFRTVFDAHKEGASLHAHFAQMMSLRQRYIESQRKLKAEDIFKEALIASLPTDVFGPTMDTLRLSYETTGQELTVETIIEKAYDHWERLYGPDALRKEFGTTASGSTALASSKPSDGAKKGKRPKCSNCRRMGHLAEKCFARGGGAEDVAPEWWKQTHDENGRLKVSGGGSEKKKKPHAKAAAKRDSSDSYESDDSDSDRMGMVSLLDRSPSPASPHHVATVSELKDQIAYRGSLLDGGANHHFTPLRHSLRDFRTVTPTDVDSAAGVAFPITGYGSMTIKLPPPKGSSTPCKVELRKVYYAPTCPWTLVSQAKLIKRGFRIALEPDGAAVINPSTHQVISFIPVHNDLYWIDRAKDQSGHRSAMVANISLLEFHRRMGHLNFDYCRKMVKHGMVEGVTVEDMGEQVGLCRECVEAKITRKPFPKASQSVFKVYGEKVVADVWGPAAVRRSSANPDETFIDIDSSTIPSHITNSNYIAEPIDPPEPHPQPNILDDAQNVQPPPAIDDIHPEPEPEPEVRQLRPRNVPEGHYKEPDLRKKLVAQLVSAVAALGDDYIRNTIKSSKESFVDICHFALAATAGDEPSIQQALSGPDRPKWVEAIKAELAQILKVHTWDIVLVEEEDQGRIIPCRWVLRIKRDALGNISRYKARLVAKGFKQQFGVDFNETFAPTIRPATLRFLLTFAATSNSVVEQADVKNAYLHGVLPPDEIIYMEIPPYFEEFHEIPPEVRPFVTKKKPYRVACRLWRPLYGSKQGANKWYEKLVQVVRSIGFTISQADEALFYRTWPEEHRYMLIGAATDDFTLVADSNITMKQVKESLNKEFELVELGPINWLLGVSVERNIESRTFALGQEAYIDQILARFNLSDAKTHSTPMEPGLDLTTDAPHVSSKSLSQEERRVYREGIGSLMYLSVMTRPDIAYAVSTLSQFLESPKTTHLNALWRVFKYLKGTKKLRLVIGGDSNEMDAFSDADWAQASHRHSISGYAFRVAGGVISWASKKQSLIALSSTESEYMALTFASRDISWINKLVTELVGIFKFPEFPITLWCDNQGAIQLSNNPVFHMRTKHIDVQFHYTRQVIRRGIVKLEYVQTEDQVADIFTKALGRVKLEKFRGMLGLRETH</sequence>
<evidence type="ECO:0000259" key="3">
    <source>
        <dbReference type="Pfam" id="PF07727"/>
    </source>
</evidence>
<dbReference type="STRING" id="181874.A0A409WC63"/>
<feature type="region of interest" description="Disordered" evidence="2">
    <location>
        <begin position="626"/>
        <end position="684"/>
    </location>
</feature>
<dbReference type="EMBL" id="NHTK01005611">
    <property type="protein sequence ID" value="PPQ76073.1"/>
    <property type="molecule type" value="Genomic_DNA"/>
</dbReference>
<evidence type="ECO:0008006" key="8">
    <source>
        <dbReference type="Google" id="ProtNLM"/>
    </source>
</evidence>
<feature type="compositionally biased region" description="Low complexity" evidence="2">
    <location>
        <begin position="253"/>
        <end position="263"/>
    </location>
</feature>
<feature type="domain" description="GAG-pre-integrase" evidence="4">
    <location>
        <begin position="501"/>
        <end position="568"/>
    </location>
</feature>
<dbReference type="InterPro" id="IPR013103">
    <property type="entry name" value="RVT_2"/>
</dbReference>
<evidence type="ECO:0000259" key="5">
    <source>
        <dbReference type="Pfam" id="PF22936"/>
    </source>
</evidence>
<dbReference type="InterPro" id="IPR025724">
    <property type="entry name" value="GAG-pre-integrase_dom"/>
</dbReference>
<evidence type="ECO:0000256" key="1">
    <source>
        <dbReference type="ARBA" id="ARBA00022750"/>
    </source>
</evidence>
<evidence type="ECO:0000313" key="6">
    <source>
        <dbReference type="EMBL" id="PPQ76073.1"/>
    </source>
</evidence>
<dbReference type="Pfam" id="PF14223">
    <property type="entry name" value="Retrotran_gag_2"/>
    <property type="match status" value="1"/>
</dbReference>
<keyword evidence="1" id="KW-0064">Aspartyl protease</keyword>
<dbReference type="Proteomes" id="UP000284842">
    <property type="component" value="Unassembled WGS sequence"/>
</dbReference>
<keyword evidence="1" id="KW-0378">Hydrolase</keyword>
<reference evidence="6 7" key="1">
    <citation type="journal article" date="2018" name="Evol. Lett.">
        <title>Horizontal gene cluster transfer increased hallucinogenic mushroom diversity.</title>
        <authorList>
            <person name="Reynolds H.T."/>
            <person name="Vijayakumar V."/>
            <person name="Gluck-Thaler E."/>
            <person name="Korotkin H.B."/>
            <person name="Matheny P.B."/>
            <person name="Slot J.C."/>
        </authorList>
    </citation>
    <scope>NUCLEOTIDE SEQUENCE [LARGE SCALE GENOMIC DNA]</scope>
    <source>
        <strain evidence="6 7">2629</strain>
    </source>
</reference>
<dbReference type="Pfam" id="PF13976">
    <property type="entry name" value="gag_pre-integrs"/>
    <property type="match status" value="1"/>
</dbReference>
<feature type="domain" description="Retrovirus-related Pol polyprotein from transposon TNT 1-94-like beta-barrel" evidence="5">
    <location>
        <begin position="386"/>
        <end position="471"/>
    </location>
</feature>
<organism evidence="6 7">
    <name type="scientific">Panaeolus cyanescens</name>
    <dbReference type="NCBI Taxonomy" id="181874"/>
    <lineage>
        <taxon>Eukaryota</taxon>
        <taxon>Fungi</taxon>
        <taxon>Dikarya</taxon>
        <taxon>Basidiomycota</taxon>
        <taxon>Agaricomycotina</taxon>
        <taxon>Agaricomycetes</taxon>
        <taxon>Agaricomycetidae</taxon>
        <taxon>Agaricales</taxon>
        <taxon>Agaricineae</taxon>
        <taxon>Galeropsidaceae</taxon>
        <taxon>Panaeolus</taxon>
    </lineage>
</organism>
<feature type="region of interest" description="Disordered" evidence="2">
    <location>
        <begin position="253"/>
        <end position="278"/>
    </location>
</feature>
<dbReference type="SUPFAM" id="SSF56672">
    <property type="entry name" value="DNA/RNA polymerases"/>
    <property type="match status" value="1"/>
</dbReference>
<evidence type="ECO:0000313" key="7">
    <source>
        <dbReference type="Proteomes" id="UP000284842"/>
    </source>
</evidence>
<comment type="caution">
    <text evidence="6">The sequence shown here is derived from an EMBL/GenBank/DDBJ whole genome shotgun (WGS) entry which is preliminary data.</text>
</comment>
<dbReference type="InterPro" id="IPR054722">
    <property type="entry name" value="PolX-like_BBD"/>
</dbReference>
<name>A0A409WC63_9AGAR</name>
<feature type="domain" description="Reverse transcriptase Ty1/copia-type" evidence="3">
    <location>
        <begin position="764"/>
        <end position="1027"/>
    </location>
</feature>
<gene>
    <name evidence="6" type="ORF">CVT24_006821</name>
</gene>
<accession>A0A409WC63</accession>